<evidence type="ECO:0000313" key="2">
    <source>
        <dbReference type="EMBL" id="ABI62488.2"/>
    </source>
</evidence>
<organism evidence="2 3">
    <name type="scientific">Granulibacter bethesdensis (strain ATCC BAA-1260 / CGDNIH1)</name>
    <dbReference type="NCBI Taxonomy" id="391165"/>
    <lineage>
        <taxon>Bacteria</taxon>
        <taxon>Pseudomonadati</taxon>
        <taxon>Pseudomonadota</taxon>
        <taxon>Alphaproteobacteria</taxon>
        <taxon>Acetobacterales</taxon>
        <taxon>Acetobacteraceae</taxon>
        <taxon>Granulibacter</taxon>
    </lineage>
</organism>
<proteinExistence type="predicted"/>
<evidence type="ECO:0000313" key="3">
    <source>
        <dbReference type="Proteomes" id="UP000001963"/>
    </source>
</evidence>
<name>Q0BRR4_GRABC</name>
<dbReference type="KEGG" id="gbe:GbCGDNIH1_1590"/>
<feature type="region of interest" description="Disordered" evidence="1">
    <location>
        <begin position="1"/>
        <end position="21"/>
    </location>
</feature>
<accession>Q0BRR4</accession>
<evidence type="ECO:0000256" key="1">
    <source>
        <dbReference type="SAM" id="MobiDB-lite"/>
    </source>
</evidence>
<keyword evidence="3" id="KW-1185">Reference proteome</keyword>
<gene>
    <name evidence="2" type="ordered locus">GbCGDNIH1_1590</name>
</gene>
<sequence length="171" mass="19031">MAARPCGLHHGGGSIMPLPPRSDPLPSHQRLMERRDWFTALAQLTYPTDPAEALRAFRAYAPLLRSMPDAAFTEASLEHVACAPRRMQMPGFDDVRNGLSAWWRAHRPPSRALPPSGKFSSPPIPERKPPSPEEIAAVSTLLNAWRQERAARVEDPASPFRTPLSRRKPTS</sequence>
<protein>
    <submittedName>
        <fullName evidence="2">Uncharacterized protein</fullName>
    </submittedName>
</protein>
<feature type="region of interest" description="Disordered" evidence="1">
    <location>
        <begin position="149"/>
        <end position="171"/>
    </location>
</feature>
<dbReference type="AlphaFoldDB" id="Q0BRR4"/>
<dbReference type="Proteomes" id="UP000001963">
    <property type="component" value="Chromosome"/>
</dbReference>
<dbReference type="EMBL" id="CP000394">
    <property type="protein sequence ID" value="ABI62488.2"/>
    <property type="molecule type" value="Genomic_DNA"/>
</dbReference>
<reference evidence="2 3" key="1">
    <citation type="journal article" date="2007" name="J. Bacteriol.">
        <title>Genome sequence analysis of the emerging human pathogenic acetic acid bacterium Granulibacter bethesdensis.</title>
        <authorList>
            <person name="Greenberg D.E."/>
            <person name="Porcella S.F."/>
            <person name="Zelazny A.M."/>
            <person name="Virtaneva K."/>
            <person name="Sturdevant D.E."/>
            <person name="Kupko J.J.III."/>
            <person name="Barbian K.D."/>
            <person name="Babar A."/>
            <person name="Dorward D.W."/>
            <person name="Holland S.M."/>
        </authorList>
    </citation>
    <scope>NUCLEOTIDE SEQUENCE [LARGE SCALE GENOMIC DNA]</scope>
    <source>
        <strain evidence="3">ATCC BAA-1260 / CGDNIH1</strain>
    </source>
</reference>
<dbReference type="STRING" id="391165.GbCGDNIH1_1590"/>
<feature type="region of interest" description="Disordered" evidence="1">
    <location>
        <begin position="110"/>
        <end position="135"/>
    </location>
</feature>